<dbReference type="Proteomes" id="UP001444625">
    <property type="component" value="Unassembled WGS sequence"/>
</dbReference>
<proteinExistence type="predicted"/>
<organism evidence="2 3">
    <name type="scientific">Ornithinibacillus xuwenensis</name>
    <dbReference type="NCBI Taxonomy" id="3144668"/>
    <lineage>
        <taxon>Bacteria</taxon>
        <taxon>Bacillati</taxon>
        <taxon>Bacillota</taxon>
        <taxon>Bacilli</taxon>
        <taxon>Bacillales</taxon>
        <taxon>Bacillaceae</taxon>
        <taxon>Ornithinibacillus</taxon>
    </lineage>
</organism>
<name>A0ABU9XH91_9BACI</name>
<dbReference type="SUPFAM" id="SSF48619">
    <property type="entry name" value="Phospholipase A2, PLA2"/>
    <property type="match status" value="1"/>
</dbReference>
<protein>
    <submittedName>
        <fullName evidence="2">Phospholipase</fullName>
    </submittedName>
</protein>
<feature type="domain" description="Phospholipase A2-like" evidence="1">
    <location>
        <begin position="15"/>
        <end position="61"/>
    </location>
</feature>
<accession>A0ABU9XH91</accession>
<dbReference type="InterPro" id="IPR036444">
    <property type="entry name" value="PLipase_A2_dom_sf"/>
</dbReference>
<dbReference type="InterPro" id="IPR013607">
    <property type="entry name" value="Phospholipase_A2-like"/>
</dbReference>
<keyword evidence="3" id="KW-1185">Reference proteome</keyword>
<dbReference type="EMBL" id="JBDIML010000003">
    <property type="protein sequence ID" value="MEN2767647.1"/>
    <property type="molecule type" value="Genomic_DNA"/>
</dbReference>
<evidence type="ECO:0000313" key="3">
    <source>
        <dbReference type="Proteomes" id="UP001444625"/>
    </source>
</evidence>
<dbReference type="Gene3D" id="1.20.90.10">
    <property type="entry name" value="Phospholipase A2 domain"/>
    <property type="match status" value="1"/>
</dbReference>
<reference evidence="2 3" key="1">
    <citation type="submission" date="2024-05" db="EMBL/GenBank/DDBJ databases">
        <authorList>
            <person name="Haq I."/>
            <person name="Ullah Z."/>
            <person name="Ahmad R."/>
            <person name="Li M."/>
            <person name="Tong Y."/>
        </authorList>
    </citation>
    <scope>NUCLEOTIDE SEQUENCE [LARGE SCALE GENOMIC DNA]</scope>
    <source>
        <strain evidence="2 3">16A2E</strain>
    </source>
</reference>
<comment type="caution">
    <text evidence="2">The sequence shown here is derived from an EMBL/GenBank/DDBJ whole genome shotgun (WGS) entry which is preliminary data.</text>
</comment>
<dbReference type="Pfam" id="PF08398">
    <property type="entry name" value="Phospholip_A2_4"/>
    <property type="match status" value="1"/>
</dbReference>
<sequence length="90" mass="10398">MVSNTRNRGFRLCIFPGYNWCGPGCSGPGAPVNDVDALCKAHDECYRRSGNRRACDEAFIRQLRPKINRQTQKGRHARTLYNFMRIKTMF</sequence>
<evidence type="ECO:0000259" key="1">
    <source>
        <dbReference type="Pfam" id="PF08398"/>
    </source>
</evidence>
<evidence type="ECO:0000313" key="2">
    <source>
        <dbReference type="EMBL" id="MEN2767647.1"/>
    </source>
</evidence>
<gene>
    <name evidence="2" type="ORF">ABC228_10645</name>
</gene>
<dbReference type="RefSeq" id="WP_345825114.1">
    <property type="nucleotide sequence ID" value="NZ_JBDIML010000003.1"/>
</dbReference>